<evidence type="ECO:0000313" key="2">
    <source>
        <dbReference type="EMBL" id="MBF1130111.1"/>
    </source>
</evidence>
<reference evidence="2" key="1">
    <citation type="submission" date="2020-04" db="EMBL/GenBank/DDBJ databases">
        <title>Deep metagenomics examines the oral microbiome during advanced dental caries in children, revealing novel taxa and co-occurrences with host molecules.</title>
        <authorList>
            <person name="Baker J.L."/>
            <person name="Morton J.T."/>
            <person name="Dinis M."/>
            <person name="Alvarez R."/>
            <person name="Tran N.C."/>
            <person name="Knight R."/>
            <person name="Edlund A."/>
        </authorList>
    </citation>
    <scope>NUCLEOTIDE SEQUENCE</scope>
    <source>
        <strain evidence="2">JCVI_32_bin.14</strain>
    </source>
</reference>
<feature type="region of interest" description="Disordered" evidence="1">
    <location>
        <begin position="77"/>
        <end position="100"/>
    </location>
</feature>
<dbReference type="Proteomes" id="UP000757890">
    <property type="component" value="Unassembled WGS sequence"/>
</dbReference>
<proteinExistence type="predicted"/>
<gene>
    <name evidence="2" type="ORF">HXL70_08775</name>
</gene>
<name>A0A930FQ15_9FIRM</name>
<accession>A0A930FQ15</accession>
<organism evidence="2 3">
    <name type="scientific">Dialister invisus</name>
    <dbReference type="NCBI Taxonomy" id="218538"/>
    <lineage>
        <taxon>Bacteria</taxon>
        <taxon>Bacillati</taxon>
        <taxon>Bacillota</taxon>
        <taxon>Negativicutes</taxon>
        <taxon>Veillonellales</taxon>
        <taxon>Veillonellaceae</taxon>
        <taxon>Dialister</taxon>
    </lineage>
</organism>
<sequence>MPLDGTTLEQKDALIQKALHILSELLEKSTNATTLTIEEDGAAVKKYDTAIDNISSPYPEAKKSYQDFPKIKLKNIKKEKKKAKISRHKEKKHKKKGKKK</sequence>
<dbReference type="EMBL" id="JABZMK010000100">
    <property type="protein sequence ID" value="MBF1130111.1"/>
    <property type="molecule type" value="Genomic_DNA"/>
</dbReference>
<evidence type="ECO:0000313" key="3">
    <source>
        <dbReference type="Proteomes" id="UP000757890"/>
    </source>
</evidence>
<evidence type="ECO:0000256" key="1">
    <source>
        <dbReference type="SAM" id="MobiDB-lite"/>
    </source>
</evidence>
<protein>
    <submittedName>
        <fullName evidence="2">Uncharacterized protein</fullName>
    </submittedName>
</protein>
<dbReference type="AlphaFoldDB" id="A0A930FQ15"/>
<comment type="caution">
    <text evidence="2">The sequence shown here is derived from an EMBL/GenBank/DDBJ whole genome shotgun (WGS) entry which is preliminary data.</text>
</comment>